<reference evidence="7 8" key="1">
    <citation type="submission" date="2016-06" db="EMBL/GenBank/DDBJ databases">
        <authorList>
            <person name="Kjaerup R.B."/>
            <person name="Dalgaard T.S."/>
            <person name="Juul-Madsen H.R."/>
        </authorList>
    </citation>
    <scope>NUCLEOTIDE SEQUENCE [LARGE SCALE GENOMIC DNA]</scope>
    <source>
        <strain evidence="7">2</strain>
    </source>
</reference>
<keyword evidence="3 6" id="KW-0812">Transmembrane</keyword>
<evidence type="ECO:0000256" key="4">
    <source>
        <dbReference type="ARBA" id="ARBA00022989"/>
    </source>
</evidence>
<evidence type="ECO:0000313" key="7">
    <source>
        <dbReference type="EMBL" id="SBT05034.1"/>
    </source>
</evidence>
<dbReference type="PROSITE" id="PS00409">
    <property type="entry name" value="PROKAR_NTER_METHYL"/>
    <property type="match status" value="1"/>
</dbReference>
<organism evidence="7 8">
    <name type="scientific">Candidatus Propionivibrio aalborgensis</name>
    <dbReference type="NCBI Taxonomy" id="1860101"/>
    <lineage>
        <taxon>Bacteria</taxon>
        <taxon>Pseudomonadati</taxon>
        <taxon>Pseudomonadota</taxon>
        <taxon>Betaproteobacteria</taxon>
        <taxon>Rhodocyclales</taxon>
        <taxon>Rhodocyclaceae</taxon>
        <taxon>Propionivibrio</taxon>
    </lineage>
</organism>
<dbReference type="AlphaFoldDB" id="A0A1A8XIM1"/>
<keyword evidence="5 6" id="KW-0472">Membrane</keyword>
<evidence type="ECO:0000256" key="2">
    <source>
        <dbReference type="ARBA" id="ARBA00022481"/>
    </source>
</evidence>
<accession>A0A1A8XIM1</accession>
<dbReference type="InterPro" id="IPR045584">
    <property type="entry name" value="Pilin-like"/>
</dbReference>
<name>A0A1A8XIM1_9RHOO</name>
<dbReference type="Pfam" id="PF07963">
    <property type="entry name" value="N_methyl"/>
    <property type="match status" value="1"/>
</dbReference>
<evidence type="ECO:0000256" key="5">
    <source>
        <dbReference type="ARBA" id="ARBA00023136"/>
    </source>
</evidence>
<dbReference type="PANTHER" id="PTHR30093">
    <property type="entry name" value="GENERAL SECRETION PATHWAY PROTEIN G"/>
    <property type="match status" value="1"/>
</dbReference>
<feature type="transmembrane region" description="Helical" evidence="6">
    <location>
        <begin position="7"/>
        <end position="28"/>
    </location>
</feature>
<dbReference type="SUPFAM" id="SSF54523">
    <property type="entry name" value="Pili subunits"/>
    <property type="match status" value="1"/>
</dbReference>
<dbReference type="GO" id="GO:0016020">
    <property type="term" value="C:membrane"/>
    <property type="evidence" value="ECO:0007669"/>
    <property type="project" value="UniProtKB-SubCell"/>
</dbReference>
<evidence type="ECO:0000256" key="6">
    <source>
        <dbReference type="SAM" id="Phobius"/>
    </source>
</evidence>
<dbReference type="Gene3D" id="3.30.700.10">
    <property type="entry name" value="Glycoprotein, Type 4 Pilin"/>
    <property type="match status" value="1"/>
</dbReference>
<keyword evidence="2" id="KW-0488">Methylation</keyword>
<protein>
    <submittedName>
        <fullName evidence="7">Type II secretory pathway, pseudopilin PulG</fullName>
    </submittedName>
</protein>
<dbReference type="Proteomes" id="UP000199600">
    <property type="component" value="Unassembled WGS sequence"/>
</dbReference>
<gene>
    <name evidence="7" type="ORF">PROAA_1400030</name>
</gene>
<dbReference type="NCBIfam" id="TIGR02532">
    <property type="entry name" value="IV_pilin_GFxxxE"/>
    <property type="match status" value="1"/>
</dbReference>
<dbReference type="EMBL" id="FLQY01000047">
    <property type="protein sequence ID" value="SBT05034.1"/>
    <property type="molecule type" value="Genomic_DNA"/>
</dbReference>
<evidence type="ECO:0000313" key="8">
    <source>
        <dbReference type="Proteomes" id="UP000199600"/>
    </source>
</evidence>
<evidence type="ECO:0000256" key="1">
    <source>
        <dbReference type="ARBA" id="ARBA00004167"/>
    </source>
</evidence>
<evidence type="ECO:0000256" key="3">
    <source>
        <dbReference type="ARBA" id="ARBA00022692"/>
    </source>
</evidence>
<keyword evidence="4 6" id="KW-1133">Transmembrane helix</keyword>
<dbReference type="PANTHER" id="PTHR30093:SF44">
    <property type="entry name" value="TYPE II SECRETION SYSTEM CORE PROTEIN G"/>
    <property type="match status" value="1"/>
</dbReference>
<dbReference type="InterPro" id="IPR012902">
    <property type="entry name" value="N_methyl_site"/>
</dbReference>
<proteinExistence type="predicted"/>
<dbReference type="RefSeq" id="WP_281182223.1">
    <property type="nucleotide sequence ID" value="NZ_FLQY01000047.1"/>
</dbReference>
<keyword evidence="8" id="KW-1185">Reference proteome</keyword>
<sequence>MRQRSTGFTLIELIIVITIIGILAAIALPRYITAQRDARTAKAQALYGSVRAAAALAKARCELDLAALVAVPAPTCTAAAGTVNMDGTAVTMVNRYPAATAAGIVAAAQIVAANDGVVIAGAAPLTITMNGATAAANCRISYTAAPLNGSPNIVLDATNC</sequence>
<comment type="subcellular location">
    <subcellularLocation>
        <location evidence="1">Membrane</location>
        <topology evidence="1">Single-pass membrane protein</topology>
    </subcellularLocation>
</comment>